<dbReference type="InterPro" id="IPR002223">
    <property type="entry name" value="Kunitz_BPTI"/>
</dbReference>
<dbReference type="OrthoDB" id="4473401at2759"/>
<name>A0A2A2J7N3_9BILA</name>
<dbReference type="SMART" id="SM00131">
    <property type="entry name" value="KU"/>
    <property type="match status" value="1"/>
</dbReference>
<dbReference type="Gene3D" id="4.10.410.10">
    <property type="entry name" value="Pancreatic trypsin inhibitor Kunitz domain"/>
    <property type="match status" value="2"/>
</dbReference>
<sequence>MCFPFSYEGCDGNENNFETESLCYNGCRPADQFSCPANSESKGTCHRGPDADKQCPEGTTCTPGGMLDYCCNSTIAKEWEHEYNSKECENGGKIVEEKFWYGDDVLRGSHCDHNFAMLLKLFIFVSASYFVSSQDACRLPVERGHDRCAGVRPGIRYHFDQRLQMCFPFSFEGCGGNGNSFGDESSCYATCKPTDKFICPANSPITGRCNGGPSTDRQCPRGSKCFPGDRNTDYCCDHHVQKEWEAEFNSMICPNGGKIVEQKFWFGGDILREASCDHK</sequence>
<protein>
    <recommendedName>
        <fullName evidence="1">BPTI/Kunitz inhibitor domain-containing protein</fullName>
    </recommendedName>
</protein>
<reference evidence="2 3" key="1">
    <citation type="journal article" date="2017" name="Curr. Biol.">
        <title>Genome architecture and evolution of a unichromosomal asexual nematode.</title>
        <authorList>
            <person name="Fradin H."/>
            <person name="Zegar C."/>
            <person name="Gutwein M."/>
            <person name="Lucas J."/>
            <person name="Kovtun M."/>
            <person name="Corcoran D."/>
            <person name="Baugh L.R."/>
            <person name="Kiontke K."/>
            <person name="Gunsalus K."/>
            <person name="Fitch D.H."/>
            <person name="Piano F."/>
        </authorList>
    </citation>
    <scope>NUCLEOTIDE SEQUENCE [LARGE SCALE GENOMIC DNA]</scope>
    <source>
        <strain evidence="2">PF1309</strain>
    </source>
</reference>
<dbReference type="InterPro" id="IPR020901">
    <property type="entry name" value="Prtase_inh_Kunz-CS"/>
</dbReference>
<evidence type="ECO:0000313" key="3">
    <source>
        <dbReference type="Proteomes" id="UP000218231"/>
    </source>
</evidence>
<dbReference type="PANTHER" id="PTHR47248:SF8">
    <property type="entry name" value="BPTI_KUNITZ INHIBITOR DOMAIN-CONTAINING PROTEIN-RELATED"/>
    <property type="match status" value="1"/>
</dbReference>
<dbReference type="EMBL" id="LIAE01010630">
    <property type="protein sequence ID" value="PAV57645.1"/>
    <property type="molecule type" value="Genomic_DNA"/>
</dbReference>
<dbReference type="InterPro" id="IPR052861">
    <property type="entry name" value="BPTI/Kunitz_domain"/>
</dbReference>
<comment type="caution">
    <text evidence="2">The sequence shown here is derived from an EMBL/GenBank/DDBJ whole genome shotgun (WGS) entry which is preliminary data.</text>
</comment>
<proteinExistence type="predicted"/>
<dbReference type="CDD" id="cd00109">
    <property type="entry name" value="Kunitz-type"/>
    <property type="match status" value="1"/>
</dbReference>
<dbReference type="PROSITE" id="PS00280">
    <property type="entry name" value="BPTI_KUNITZ_1"/>
    <property type="match status" value="2"/>
</dbReference>
<dbReference type="InterPro" id="IPR036880">
    <property type="entry name" value="Kunitz_BPTI_sf"/>
</dbReference>
<dbReference type="SUPFAM" id="SSF57362">
    <property type="entry name" value="BPTI-like"/>
    <property type="match status" value="2"/>
</dbReference>
<evidence type="ECO:0000259" key="1">
    <source>
        <dbReference type="PROSITE" id="PS50279"/>
    </source>
</evidence>
<dbReference type="Proteomes" id="UP000218231">
    <property type="component" value="Unassembled WGS sequence"/>
</dbReference>
<dbReference type="PROSITE" id="PS50279">
    <property type="entry name" value="BPTI_KUNITZ_2"/>
    <property type="match status" value="2"/>
</dbReference>
<dbReference type="PANTHER" id="PTHR47248">
    <property type="entry name" value="PROTEIN CBG06772"/>
    <property type="match status" value="1"/>
</dbReference>
<keyword evidence="3" id="KW-1185">Reference proteome</keyword>
<accession>A0A2A2J7N3</accession>
<organism evidence="2 3">
    <name type="scientific">Diploscapter pachys</name>
    <dbReference type="NCBI Taxonomy" id="2018661"/>
    <lineage>
        <taxon>Eukaryota</taxon>
        <taxon>Metazoa</taxon>
        <taxon>Ecdysozoa</taxon>
        <taxon>Nematoda</taxon>
        <taxon>Chromadorea</taxon>
        <taxon>Rhabditida</taxon>
        <taxon>Rhabditina</taxon>
        <taxon>Rhabditomorpha</taxon>
        <taxon>Rhabditoidea</taxon>
        <taxon>Rhabditidae</taxon>
        <taxon>Diploscapter</taxon>
    </lineage>
</organism>
<evidence type="ECO:0000313" key="2">
    <source>
        <dbReference type="EMBL" id="PAV57645.1"/>
    </source>
</evidence>
<dbReference type="AlphaFoldDB" id="A0A2A2J7N3"/>
<dbReference type="GO" id="GO:0004867">
    <property type="term" value="F:serine-type endopeptidase inhibitor activity"/>
    <property type="evidence" value="ECO:0007669"/>
    <property type="project" value="InterPro"/>
</dbReference>
<gene>
    <name evidence="2" type="ORF">WR25_23287</name>
</gene>
<dbReference type="Pfam" id="PF00014">
    <property type="entry name" value="Kunitz_BPTI"/>
    <property type="match status" value="2"/>
</dbReference>
<dbReference type="STRING" id="2018661.A0A2A2J7N3"/>
<feature type="domain" description="BPTI/Kunitz inhibitor" evidence="1">
    <location>
        <begin position="1"/>
        <end position="27"/>
    </location>
</feature>
<feature type="domain" description="BPTI/Kunitz inhibitor" evidence="1">
    <location>
        <begin position="137"/>
        <end position="191"/>
    </location>
</feature>